<dbReference type="SMART" id="SM00355">
    <property type="entry name" value="ZnF_C2H2"/>
    <property type="match status" value="2"/>
</dbReference>
<dbReference type="GO" id="GO:0008270">
    <property type="term" value="F:zinc ion binding"/>
    <property type="evidence" value="ECO:0007669"/>
    <property type="project" value="UniProtKB-KW"/>
</dbReference>
<dbReference type="AlphaFoldDB" id="A0A1J1I167"/>
<sequence length="392" mass="44411">MEGDADPTLLENIPEPDWDYIISQDLMLSDNLPLPELNSNGIESYFTSLSSHDFSEIGIFTHSEEIISHDYEIPEIVSHDFIGNGVPIVSSSTTDEENSKEDSNLLLITIPEHLQTSQVFESFPSAHLNSQLIQKISNSSYGHDGVFLQKSKKMSTESEFTRCTPLHVIQEKIPMKKSKTTETKPCLGDKNNSGRRKQSFQLTREDGIVFYDVPNVGTPQRHERHMPRVLDDSFIWINPGEISDEPKSPSSSTSQNSVQCSKCDGVFKNVSEHVCKKENEIIQESDDISPVVVDVLENVTETKLFKCSICMESFEEGESLKTHLDQHANGHRFQCEICKKKTYKLHKNLKAHQKYCSRRTEEAKSDSDSPETTPRKIITRSSLKLKTKLKNT</sequence>
<gene>
    <name evidence="4" type="ORF">CLUMA_CG007618</name>
</gene>
<reference evidence="4 5" key="1">
    <citation type="submission" date="2015-04" db="EMBL/GenBank/DDBJ databases">
        <authorList>
            <person name="Syromyatnikov M.Y."/>
            <person name="Popov V.N."/>
        </authorList>
    </citation>
    <scope>NUCLEOTIDE SEQUENCE [LARGE SCALE GENOMIC DNA]</scope>
</reference>
<evidence type="ECO:0000256" key="1">
    <source>
        <dbReference type="PROSITE-ProRule" id="PRU00042"/>
    </source>
</evidence>
<evidence type="ECO:0000313" key="5">
    <source>
        <dbReference type="Proteomes" id="UP000183832"/>
    </source>
</evidence>
<organism evidence="4 5">
    <name type="scientific">Clunio marinus</name>
    <dbReference type="NCBI Taxonomy" id="568069"/>
    <lineage>
        <taxon>Eukaryota</taxon>
        <taxon>Metazoa</taxon>
        <taxon>Ecdysozoa</taxon>
        <taxon>Arthropoda</taxon>
        <taxon>Hexapoda</taxon>
        <taxon>Insecta</taxon>
        <taxon>Pterygota</taxon>
        <taxon>Neoptera</taxon>
        <taxon>Endopterygota</taxon>
        <taxon>Diptera</taxon>
        <taxon>Nematocera</taxon>
        <taxon>Chironomoidea</taxon>
        <taxon>Chironomidae</taxon>
        <taxon>Clunio</taxon>
    </lineage>
</organism>
<keyword evidence="1" id="KW-0862">Zinc</keyword>
<feature type="region of interest" description="Disordered" evidence="2">
    <location>
        <begin position="177"/>
        <end position="196"/>
    </location>
</feature>
<feature type="compositionally biased region" description="Basic and acidic residues" evidence="2">
    <location>
        <begin position="358"/>
        <end position="367"/>
    </location>
</feature>
<dbReference type="InterPro" id="IPR036236">
    <property type="entry name" value="Znf_C2H2_sf"/>
</dbReference>
<keyword evidence="1" id="KW-0863">Zinc-finger</keyword>
<accession>A0A1J1I167</accession>
<dbReference type="SUPFAM" id="SSF57667">
    <property type="entry name" value="beta-beta-alpha zinc fingers"/>
    <property type="match status" value="1"/>
</dbReference>
<protein>
    <submittedName>
        <fullName evidence="4">CLUMA_CG007618, isoform A</fullName>
    </submittedName>
</protein>
<keyword evidence="1" id="KW-0479">Metal-binding</keyword>
<evidence type="ECO:0000259" key="3">
    <source>
        <dbReference type="PROSITE" id="PS50157"/>
    </source>
</evidence>
<dbReference type="PROSITE" id="PS50157">
    <property type="entry name" value="ZINC_FINGER_C2H2_2"/>
    <property type="match status" value="1"/>
</dbReference>
<dbReference type="Proteomes" id="UP000183832">
    <property type="component" value="Unassembled WGS sequence"/>
</dbReference>
<feature type="region of interest" description="Disordered" evidence="2">
    <location>
        <begin position="357"/>
        <end position="392"/>
    </location>
</feature>
<dbReference type="Gene3D" id="3.30.160.60">
    <property type="entry name" value="Classic Zinc Finger"/>
    <property type="match status" value="1"/>
</dbReference>
<dbReference type="InterPro" id="IPR013087">
    <property type="entry name" value="Znf_C2H2_type"/>
</dbReference>
<keyword evidence="5" id="KW-1185">Reference proteome</keyword>
<evidence type="ECO:0000313" key="4">
    <source>
        <dbReference type="EMBL" id="CRK94095.1"/>
    </source>
</evidence>
<dbReference type="PROSITE" id="PS00028">
    <property type="entry name" value="ZINC_FINGER_C2H2_1"/>
    <property type="match status" value="1"/>
</dbReference>
<evidence type="ECO:0000256" key="2">
    <source>
        <dbReference type="SAM" id="MobiDB-lite"/>
    </source>
</evidence>
<feature type="compositionally biased region" description="Basic residues" evidence="2">
    <location>
        <begin position="383"/>
        <end position="392"/>
    </location>
</feature>
<name>A0A1J1I167_9DIPT</name>
<dbReference type="EMBL" id="CVRI01000038">
    <property type="protein sequence ID" value="CRK94095.1"/>
    <property type="molecule type" value="Genomic_DNA"/>
</dbReference>
<feature type="domain" description="C2H2-type" evidence="3">
    <location>
        <begin position="305"/>
        <end position="332"/>
    </location>
</feature>
<proteinExistence type="predicted"/>